<organism evidence="1 2">
    <name type="scientific">Streptomyces lycii</name>
    <dbReference type="NCBI Taxonomy" id="2654337"/>
    <lineage>
        <taxon>Bacteria</taxon>
        <taxon>Bacillati</taxon>
        <taxon>Actinomycetota</taxon>
        <taxon>Actinomycetes</taxon>
        <taxon>Kitasatosporales</taxon>
        <taxon>Streptomycetaceae</taxon>
        <taxon>Streptomyces</taxon>
    </lineage>
</organism>
<dbReference type="InterPro" id="IPR011990">
    <property type="entry name" value="TPR-like_helical_dom_sf"/>
</dbReference>
<dbReference type="Proteomes" id="UP000621266">
    <property type="component" value="Unassembled WGS sequence"/>
</dbReference>
<dbReference type="Pfam" id="PF14559">
    <property type="entry name" value="TPR_19"/>
    <property type="match status" value="1"/>
</dbReference>
<dbReference type="RefSeq" id="WP_156205578.1">
    <property type="nucleotide sequence ID" value="NZ_WHPN01000216.1"/>
</dbReference>
<evidence type="ECO:0000313" key="2">
    <source>
        <dbReference type="Proteomes" id="UP000621266"/>
    </source>
</evidence>
<protein>
    <submittedName>
        <fullName evidence="1">Tetratricopeptide repeat protein</fullName>
    </submittedName>
</protein>
<reference evidence="1 2" key="1">
    <citation type="submission" date="2019-10" db="EMBL/GenBank/DDBJ databases">
        <title>Streptomyces tenebrisbrunneis sp.nov., an endogenous actinomycete isolated from of Lycium ruthenicum.</title>
        <authorList>
            <person name="Ma L."/>
        </authorList>
    </citation>
    <scope>NUCLEOTIDE SEQUENCE [LARGE SCALE GENOMIC DNA]</scope>
    <source>
        <strain evidence="1 2">TRM 66187</strain>
    </source>
</reference>
<proteinExistence type="predicted"/>
<feature type="non-terminal residue" evidence="1">
    <location>
        <position position="68"/>
    </location>
</feature>
<dbReference type="SUPFAM" id="SSF48452">
    <property type="entry name" value="TPR-like"/>
    <property type="match status" value="1"/>
</dbReference>
<sequence>MPDDTPLIRSLRAAVAAAPDDVPLRLHLAGLLLDAGLGDAAVAETAVALQYAPGDAEARALMARAMGV</sequence>
<keyword evidence="2" id="KW-1185">Reference proteome</keyword>
<dbReference type="Gene3D" id="1.25.40.10">
    <property type="entry name" value="Tetratricopeptide repeat domain"/>
    <property type="match status" value="1"/>
</dbReference>
<name>A0ABQ7FM16_9ACTN</name>
<gene>
    <name evidence="1" type="ORF">GCU69_08955</name>
</gene>
<accession>A0ABQ7FM16</accession>
<comment type="caution">
    <text evidence="1">The sequence shown here is derived from an EMBL/GenBank/DDBJ whole genome shotgun (WGS) entry which is preliminary data.</text>
</comment>
<evidence type="ECO:0000313" key="1">
    <source>
        <dbReference type="EMBL" id="KAF4409445.1"/>
    </source>
</evidence>
<dbReference type="EMBL" id="WHPN01000216">
    <property type="protein sequence ID" value="KAF4409445.1"/>
    <property type="molecule type" value="Genomic_DNA"/>
</dbReference>